<dbReference type="PANTHER" id="PTHR40463">
    <property type="entry name" value="PH-RESPONSE REGULATOR PROTEIN PALC"/>
    <property type="match status" value="1"/>
</dbReference>
<dbReference type="AlphaFoldDB" id="K1VWL0"/>
<dbReference type="GO" id="GO:0005886">
    <property type="term" value="C:plasma membrane"/>
    <property type="evidence" value="ECO:0007669"/>
    <property type="project" value="TreeGrafter"/>
</dbReference>
<dbReference type="EMBL" id="AMBO01000240">
    <property type="protein sequence ID" value="EKD03852.1"/>
    <property type="molecule type" value="Genomic_DNA"/>
</dbReference>
<reference evidence="4 5" key="1">
    <citation type="journal article" date="2012" name="Eukaryot. Cell">
        <title>Genome sequence of the Trichosporon asahii environmental strain CBS 8904.</title>
        <authorList>
            <person name="Yang R.Y."/>
            <person name="Li H.T."/>
            <person name="Zhu H."/>
            <person name="Zhou G.P."/>
            <person name="Wang M."/>
            <person name="Wang L."/>
        </authorList>
    </citation>
    <scope>NUCLEOTIDE SEQUENCE [LARGE SCALE GENOMIC DNA]</scope>
    <source>
        <strain evidence="4 5">CBS 8904</strain>
    </source>
</reference>
<dbReference type="InterPro" id="IPR004328">
    <property type="entry name" value="BRO1_dom"/>
</dbReference>
<comment type="similarity">
    <text evidence="1">Belongs to the palC family.</text>
</comment>
<dbReference type="InterPro" id="IPR038499">
    <property type="entry name" value="BRO1_sf"/>
</dbReference>
<dbReference type="OrthoDB" id="10266451at2759"/>
<evidence type="ECO:0000313" key="4">
    <source>
        <dbReference type="EMBL" id="EKD03852.1"/>
    </source>
</evidence>
<evidence type="ECO:0000256" key="2">
    <source>
        <dbReference type="ARBA" id="ARBA00022193"/>
    </source>
</evidence>
<name>K1VWL0_TRIAC</name>
<evidence type="ECO:0000259" key="3">
    <source>
        <dbReference type="PROSITE" id="PS51180"/>
    </source>
</evidence>
<dbReference type="STRING" id="1220162.K1VWL0"/>
<dbReference type="InParanoid" id="K1VWL0"/>
<protein>
    <recommendedName>
        <fullName evidence="2">pH-response regulator protein palC</fullName>
    </recommendedName>
</protein>
<dbReference type="PANTHER" id="PTHR40463:SF1">
    <property type="entry name" value="PH-RESPONSE REGULATOR PROTEIN PALC"/>
    <property type="match status" value="1"/>
</dbReference>
<dbReference type="Proteomes" id="UP000006757">
    <property type="component" value="Unassembled WGS sequence"/>
</dbReference>
<organism evidence="4 5">
    <name type="scientific">Trichosporon asahii var. asahii (strain CBS 8904)</name>
    <name type="common">Yeast</name>
    <dbReference type="NCBI Taxonomy" id="1220162"/>
    <lineage>
        <taxon>Eukaryota</taxon>
        <taxon>Fungi</taxon>
        <taxon>Dikarya</taxon>
        <taxon>Basidiomycota</taxon>
        <taxon>Agaricomycotina</taxon>
        <taxon>Tremellomycetes</taxon>
        <taxon>Trichosporonales</taxon>
        <taxon>Trichosporonaceae</taxon>
        <taxon>Trichosporon</taxon>
    </lineage>
</organism>
<dbReference type="HOGENOM" id="CLU_027723_0_0_1"/>
<dbReference type="GO" id="GO:0071467">
    <property type="term" value="P:cellular response to pH"/>
    <property type="evidence" value="ECO:0007669"/>
    <property type="project" value="InterPro"/>
</dbReference>
<gene>
    <name evidence="4" type="ORF">A1Q2_01865</name>
</gene>
<dbReference type="Gene3D" id="1.25.40.280">
    <property type="entry name" value="alix/aip1 like domains"/>
    <property type="match status" value="1"/>
</dbReference>
<evidence type="ECO:0000313" key="5">
    <source>
        <dbReference type="Proteomes" id="UP000006757"/>
    </source>
</evidence>
<dbReference type="OMA" id="PNDKEWM"/>
<evidence type="ECO:0000256" key="1">
    <source>
        <dbReference type="ARBA" id="ARBA00010997"/>
    </source>
</evidence>
<feature type="domain" description="BRO1" evidence="3">
    <location>
        <begin position="2"/>
        <end position="441"/>
    </location>
</feature>
<dbReference type="Pfam" id="PF03097">
    <property type="entry name" value="BRO1"/>
    <property type="match status" value="1"/>
</dbReference>
<keyword evidence="5" id="KW-1185">Reference proteome</keyword>
<comment type="caution">
    <text evidence="4">The sequence shown here is derived from an EMBL/GenBank/DDBJ whole genome shotgun (WGS) entry which is preliminary data.</text>
</comment>
<dbReference type="InterPro" id="IPR037505">
    <property type="entry name" value="pH-resp_palC"/>
</dbReference>
<sequence>MAPYLFPYPVPGSVTFSTLLLDRSGTYTTQLAEATVARTRLQAALKAAADGQPGSSALAVLEVYHPYLLAIMSCIDGDDLLYKGDPVFPWRPALTSYHLSTPTLSLPTIQVEHYFVLLVHTIALANYAHSILDGLPQFEAKGGQAPIITKEDEQKTSAGLTRAVDLLSQAAGIAEYTAENITPQLDAGRTTTGGRLGKYRWPVETGGEAMTGLSMILLADAHVTAIRKLLLPILSHTLFAPPGPPLPASHPSPSLLGKLYLHVSNLYSSASSLLVIPTNQQSNSSGSLLRRKKSDEIDSIDEDLIVELKRYLKKEAKLSKGLSYKYLGIDEASKSLGQSLALLQESGRCLEDLKDSKLESKMKGLNFNKDKKKAEAVRNLRQSRIDREYYSVQAWLQANKKLNDTVNFERVPPFQEVVIPPGRPIFSAKKYTLPKLKFAPSHIEEEEEKQEAEYAGRGNYF</sequence>
<dbReference type="SMART" id="SM01041">
    <property type="entry name" value="BRO1"/>
    <property type="match status" value="1"/>
</dbReference>
<accession>K1VWL0</accession>
<dbReference type="PROSITE" id="PS51180">
    <property type="entry name" value="BRO1"/>
    <property type="match status" value="1"/>
</dbReference>
<dbReference type="eggNOG" id="ENOG502QWTM">
    <property type="taxonomic scope" value="Eukaryota"/>
</dbReference>
<proteinExistence type="inferred from homology"/>